<dbReference type="EMBL" id="WBVO01000007">
    <property type="protein sequence ID" value="KAB2809771.1"/>
    <property type="molecule type" value="Genomic_DNA"/>
</dbReference>
<comment type="subcellular location">
    <subcellularLocation>
        <location evidence="1">Cell membrane</location>
        <topology evidence="1">Multi-pass membrane protein</topology>
    </subcellularLocation>
</comment>
<feature type="transmembrane region" description="Helical" evidence="6">
    <location>
        <begin position="148"/>
        <end position="172"/>
    </location>
</feature>
<feature type="transmembrane region" description="Helical" evidence="6">
    <location>
        <begin position="227"/>
        <end position="249"/>
    </location>
</feature>
<evidence type="ECO:0000256" key="6">
    <source>
        <dbReference type="SAM" id="Phobius"/>
    </source>
</evidence>
<feature type="transmembrane region" description="Helical" evidence="6">
    <location>
        <begin position="296"/>
        <end position="322"/>
    </location>
</feature>
<keyword evidence="4 6" id="KW-1133">Transmembrane helix</keyword>
<dbReference type="NCBIfam" id="TIGR00765">
    <property type="entry name" value="yihY_not_rbn"/>
    <property type="match status" value="1"/>
</dbReference>
<dbReference type="GO" id="GO:0005886">
    <property type="term" value="C:plasma membrane"/>
    <property type="evidence" value="ECO:0007669"/>
    <property type="project" value="UniProtKB-SubCell"/>
</dbReference>
<dbReference type="PANTHER" id="PTHR30213:SF0">
    <property type="entry name" value="UPF0761 MEMBRANE PROTEIN YIHY"/>
    <property type="match status" value="1"/>
</dbReference>
<dbReference type="PANTHER" id="PTHR30213">
    <property type="entry name" value="INNER MEMBRANE PROTEIN YHJD"/>
    <property type="match status" value="1"/>
</dbReference>
<feature type="transmembrane region" description="Helical" evidence="6">
    <location>
        <begin position="184"/>
        <end position="207"/>
    </location>
</feature>
<evidence type="ECO:0000256" key="2">
    <source>
        <dbReference type="ARBA" id="ARBA00022475"/>
    </source>
</evidence>
<feature type="transmembrane region" description="Helical" evidence="6">
    <location>
        <begin position="85"/>
        <end position="105"/>
    </location>
</feature>
<evidence type="ECO:0000313" key="7">
    <source>
        <dbReference type="EMBL" id="KAB2809771.1"/>
    </source>
</evidence>
<reference evidence="7 8" key="1">
    <citation type="submission" date="2019-09" db="EMBL/GenBank/DDBJ databases">
        <title>Genomes of family Cryomorphaceae.</title>
        <authorList>
            <person name="Bowman J.P."/>
        </authorList>
    </citation>
    <scope>NUCLEOTIDE SEQUENCE [LARGE SCALE GENOMIC DNA]</scope>
    <source>
        <strain evidence="7 8">LMG 25704</strain>
    </source>
</reference>
<evidence type="ECO:0000256" key="3">
    <source>
        <dbReference type="ARBA" id="ARBA00022692"/>
    </source>
</evidence>
<keyword evidence="5 6" id="KW-0472">Membrane</keyword>
<name>A0A6N6RK94_9FLAO</name>
<evidence type="ECO:0000313" key="8">
    <source>
        <dbReference type="Proteomes" id="UP000468650"/>
    </source>
</evidence>
<keyword evidence="3 6" id="KW-0812">Transmembrane</keyword>
<evidence type="ECO:0000256" key="4">
    <source>
        <dbReference type="ARBA" id="ARBA00022989"/>
    </source>
</evidence>
<evidence type="ECO:0000256" key="5">
    <source>
        <dbReference type="ARBA" id="ARBA00023136"/>
    </source>
</evidence>
<accession>A0A6N6RK94</accession>
<sequence length="340" mass="38528">MWRRFHICWSADAQRVRPGYEFQSPMKAVDRILESISPVTNWVERQSRRIKLPGFDGLSLFDVASFFFKGLFEGAITTRAGSISWSFFIAMFPAIIFFFNLIPFIPLEGFQGEIFEIMEDVLPPTTYELARTTIDDILNHRRGDLLSFTFLATLFFATNGTMSLISNVSITFHQIDSRVFWQQYLVALLLTIGLGVLLLIAVAAILFGSNFTEWMITRDYIPEESQVLIQFARYIILLLAVLVAISLLFYYGPTKKKEWGFFSPGAVLATLLIVVTSFGFGIYVDNFNSYNKLYGSIGALLVIMLWIYINSISIVVGFELNASIAGARKRRSRLEGPGLD</sequence>
<comment type="caution">
    <text evidence="7">The sequence shown here is derived from an EMBL/GenBank/DDBJ whole genome shotgun (WGS) entry which is preliminary data.</text>
</comment>
<proteinExistence type="predicted"/>
<feature type="transmembrane region" description="Helical" evidence="6">
    <location>
        <begin position="261"/>
        <end position="284"/>
    </location>
</feature>
<protein>
    <submittedName>
        <fullName evidence="7">YihY/virulence factor BrkB family protein</fullName>
    </submittedName>
</protein>
<organism evidence="7 8">
    <name type="scientific">Phaeocystidibacter luteus</name>
    <dbReference type="NCBI Taxonomy" id="911197"/>
    <lineage>
        <taxon>Bacteria</taxon>
        <taxon>Pseudomonadati</taxon>
        <taxon>Bacteroidota</taxon>
        <taxon>Flavobacteriia</taxon>
        <taxon>Flavobacteriales</taxon>
        <taxon>Phaeocystidibacteraceae</taxon>
        <taxon>Phaeocystidibacter</taxon>
    </lineage>
</organism>
<gene>
    <name evidence="7" type="ORF">F8C67_09445</name>
</gene>
<keyword evidence="2" id="KW-1003">Cell membrane</keyword>
<dbReference type="AlphaFoldDB" id="A0A6N6RK94"/>
<dbReference type="OrthoDB" id="977385at2"/>
<dbReference type="Proteomes" id="UP000468650">
    <property type="component" value="Unassembled WGS sequence"/>
</dbReference>
<keyword evidence="8" id="KW-1185">Reference proteome</keyword>
<dbReference type="Pfam" id="PF03631">
    <property type="entry name" value="Virul_fac_BrkB"/>
    <property type="match status" value="1"/>
</dbReference>
<dbReference type="InterPro" id="IPR017039">
    <property type="entry name" value="Virul_fac_BrkB"/>
</dbReference>
<evidence type="ECO:0000256" key="1">
    <source>
        <dbReference type="ARBA" id="ARBA00004651"/>
    </source>
</evidence>